<evidence type="ECO:0000256" key="5">
    <source>
        <dbReference type="ARBA" id="ARBA00022989"/>
    </source>
</evidence>
<feature type="transmembrane region" description="Helical" evidence="7">
    <location>
        <begin position="64"/>
        <end position="85"/>
    </location>
</feature>
<dbReference type="Gene3D" id="1.10.8.540">
    <property type="entry name" value="FHIPEP family, domain 3"/>
    <property type="match status" value="1"/>
</dbReference>
<keyword evidence="6 7" id="KW-0472">Membrane</keyword>
<dbReference type="PANTHER" id="PTHR30161:SF1">
    <property type="entry name" value="FLAGELLAR BIOSYNTHESIS PROTEIN FLHA-RELATED"/>
    <property type="match status" value="1"/>
</dbReference>
<keyword evidence="8" id="KW-0966">Cell projection</keyword>
<dbReference type="GO" id="GO:0044780">
    <property type="term" value="P:bacterial-type flagellum assembly"/>
    <property type="evidence" value="ECO:0007669"/>
    <property type="project" value="InterPro"/>
</dbReference>
<evidence type="ECO:0000256" key="2">
    <source>
        <dbReference type="ARBA" id="ARBA00008835"/>
    </source>
</evidence>
<protein>
    <recommendedName>
        <fullName evidence="7">Flagellar biosynthesis protein FlhA</fullName>
    </recommendedName>
</protein>
<keyword evidence="3 7" id="KW-1003">Cell membrane</keyword>
<sequence>MTLIKSPDVQFAFGVFGIIFTMILPLPPLLLDIFLTLSISVSFIVLLISIYVKEPLEFSTFPTVLLITTLLRLGLNVATTRSILLDAPTGKVSSVISSFGDFVVGGNYFVGFVIFAILVIINFIVITKGAGRVAEVGARFTLDAMPGKQMAIDAELNAGLIDKKEARKRRTKIEAQADFYGAMDGASKFVRGDAIAGIIITAINIVVGLAVGVVIYDMSFSKAAEVFTLLTVGDGLVSQIPALVISTAAGIVVTRTGVSDDRGISDEMHRQVFAHPKAIYICSTLLGIMAVVPGMPGLPFGILAVSAFFVARFAKKSLENQAIEEAKKKEKKADEGASESIEDLLHIDQLALEVGVGLIPLVDSAQDGEVLERIVSARKQFAQEFGIVVPMVMVRDNIQLKPGEYQVMLKGNVIGRGNLMVDYLLAMDPGDIIETIDGIPGREPAYGLDAIWIKQSQKEEATFRGYTVVNCATVIVTHLTKLIEEHGHELIGRQEVQNLIDGLRDEYPKVVEEVLSNDRLTLGDVVRVLQILLEEKVSIRDLLTIFETLADHGRNIKNPEVLSRYVRKALGRGIIKRYLDMDGKLTVVTLDRAVEDLLVSGLQHREDGSTSLQVDPEMAQRILNNIAQALEAFQTTGTQPIILCGSLIRWEIKQLVNRFIPGVVVMAFDEIPAGIETNAVGIVNM</sequence>
<comment type="subcellular location">
    <subcellularLocation>
        <location evidence="1 7">Cell membrane</location>
        <topology evidence="1 7">Multi-pass membrane protein</topology>
    </subcellularLocation>
</comment>
<feature type="transmembrane region" description="Helical" evidence="7">
    <location>
        <begin position="278"/>
        <end position="311"/>
    </location>
</feature>
<dbReference type="NCBIfam" id="TIGR01398">
    <property type="entry name" value="FlhA"/>
    <property type="match status" value="1"/>
</dbReference>
<keyword evidence="8" id="KW-0969">Cilium</keyword>
<evidence type="ECO:0000256" key="4">
    <source>
        <dbReference type="ARBA" id="ARBA00022692"/>
    </source>
</evidence>
<dbReference type="InterPro" id="IPR042194">
    <property type="entry name" value="FHIPEP_1"/>
</dbReference>
<evidence type="ECO:0000313" key="9">
    <source>
        <dbReference type="Proteomes" id="UP000192907"/>
    </source>
</evidence>
<organism evidence="8 9">
    <name type="scientific">Pseudobacteriovorax antillogorgiicola</name>
    <dbReference type="NCBI Taxonomy" id="1513793"/>
    <lineage>
        <taxon>Bacteria</taxon>
        <taxon>Pseudomonadati</taxon>
        <taxon>Bdellovibrionota</taxon>
        <taxon>Oligoflexia</taxon>
        <taxon>Oligoflexales</taxon>
        <taxon>Pseudobacteriovoracaceae</taxon>
        <taxon>Pseudobacteriovorax</taxon>
    </lineage>
</organism>
<feature type="transmembrane region" description="Helical" evidence="7">
    <location>
        <begin position="33"/>
        <end position="52"/>
    </location>
</feature>
<evidence type="ECO:0000256" key="1">
    <source>
        <dbReference type="ARBA" id="ARBA00004651"/>
    </source>
</evidence>
<keyword evidence="8" id="KW-0282">Flagellum</keyword>
<dbReference type="GO" id="GO:0009306">
    <property type="term" value="P:protein secretion"/>
    <property type="evidence" value="ECO:0007669"/>
    <property type="project" value="InterPro"/>
</dbReference>
<reference evidence="9" key="1">
    <citation type="submission" date="2017-04" db="EMBL/GenBank/DDBJ databases">
        <authorList>
            <person name="Varghese N."/>
            <person name="Submissions S."/>
        </authorList>
    </citation>
    <scope>NUCLEOTIDE SEQUENCE [LARGE SCALE GENOMIC DNA]</scope>
    <source>
        <strain evidence="9">RKEM611</strain>
    </source>
</reference>
<comment type="function">
    <text evidence="7">Required for formation of the rod structure of the flagellar apparatus. Together with FliI and FliH, may constitute the export apparatus of flagellin.</text>
</comment>
<feature type="transmembrane region" description="Helical" evidence="7">
    <location>
        <begin position="9"/>
        <end position="27"/>
    </location>
</feature>
<keyword evidence="7" id="KW-0813">Transport</keyword>
<proteinExistence type="inferred from homology"/>
<dbReference type="RefSeq" id="WP_200820784.1">
    <property type="nucleotide sequence ID" value="NZ_FWZT01000023.1"/>
</dbReference>
<evidence type="ECO:0000313" key="8">
    <source>
        <dbReference type="EMBL" id="SMF66476.1"/>
    </source>
</evidence>
<name>A0A1Y6CPN0_9BACT</name>
<dbReference type="Pfam" id="PF00771">
    <property type="entry name" value="FHIPEP"/>
    <property type="match status" value="1"/>
</dbReference>
<keyword evidence="4 7" id="KW-0812">Transmembrane</keyword>
<dbReference type="STRING" id="1513793.SAMN06296036_12332"/>
<dbReference type="GO" id="GO:0005886">
    <property type="term" value="C:plasma membrane"/>
    <property type="evidence" value="ECO:0007669"/>
    <property type="project" value="UniProtKB-SubCell"/>
</dbReference>
<feature type="transmembrane region" description="Helical" evidence="7">
    <location>
        <begin position="194"/>
        <end position="216"/>
    </location>
</feature>
<dbReference type="InterPro" id="IPR001712">
    <property type="entry name" value="T3SS_FHIPEP"/>
</dbReference>
<keyword evidence="9" id="KW-1185">Reference proteome</keyword>
<dbReference type="PANTHER" id="PTHR30161">
    <property type="entry name" value="FLAGELLAR EXPORT PROTEIN, MEMBRANE FLHA SUBUNIT-RELATED"/>
    <property type="match status" value="1"/>
</dbReference>
<evidence type="ECO:0000256" key="3">
    <source>
        <dbReference type="ARBA" id="ARBA00022475"/>
    </source>
</evidence>
<dbReference type="EMBL" id="FWZT01000023">
    <property type="protein sequence ID" value="SMF66476.1"/>
    <property type="molecule type" value="Genomic_DNA"/>
</dbReference>
<accession>A0A1Y6CPN0</accession>
<dbReference type="InterPro" id="IPR042193">
    <property type="entry name" value="FHIPEP_3"/>
</dbReference>
<keyword evidence="5 7" id="KW-1133">Transmembrane helix</keyword>
<keyword evidence="7" id="KW-1006">Bacterial flagellum protein export</keyword>
<feature type="transmembrane region" description="Helical" evidence="7">
    <location>
        <begin position="105"/>
        <end position="125"/>
    </location>
</feature>
<dbReference type="Gene3D" id="3.40.50.12790">
    <property type="entry name" value="FHIPEP family, domain 4"/>
    <property type="match status" value="1"/>
</dbReference>
<keyword evidence="7" id="KW-0653">Protein transport</keyword>
<dbReference type="InterPro" id="IPR006301">
    <property type="entry name" value="FlhA"/>
</dbReference>
<feature type="transmembrane region" description="Helical" evidence="7">
    <location>
        <begin position="236"/>
        <end position="258"/>
    </location>
</feature>
<dbReference type="PROSITE" id="PS00994">
    <property type="entry name" value="FHIPEP"/>
    <property type="match status" value="1"/>
</dbReference>
<dbReference type="InterPro" id="IPR025505">
    <property type="entry name" value="FHIPEP_CS"/>
</dbReference>
<gene>
    <name evidence="7" type="primary">flhA</name>
    <name evidence="8" type="ORF">SAMN06296036_12332</name>
</gene>
<dbReference type="PIRSF" id="PIRSF005419">
    <property type="entry name" value="FlhA"/>
    <property type="match status" value="1"/>
</dbReference>
<dbReference type="Proteomes" id="UP000192907">
    <property type="component" value="Unassembled WGS sequence"/>
</dbReference>
<dbReference type="InterPro" id="IPR042196">
    <property type="entry name" value="FHIPEP_4"/>
</dbReference>
<dbReference type="PRINTS" id="PR00949">
    <property type="entry name" value="TYPE3IMAPROT"/>
</dbReference>
<dbReference type="AlphaFoldDB" id="A0A1Y6CPN0"/>
<dbReference type="Gene3D" id="3.40.30.60">
    <property type="entry name" value="FHIPEP family, domain 1"/>
    <property type="match status" value="1"/>
</dbReference>
<evidence type="ECO:0000256" key="7">
    <source>
        <dbReference type="RuleBase" id="RU364093"/>
    </source>
</evidence>
<keyword evidence="7" id="KW-1005">Bacterial flagellum biogenesis</keyword>
<evidence type="ECO:0000256" key="6">
    <source>
        <dbReference type="ARBA" id="ARBA00023136"/>
    </source>
</evidence>
<comment type="similarity">
    <text evidence="2 7">Belongs to the FHIPEP (flagella/HR/invasion proteins export pore) family.</text>
</comment>